<protein>
    <submittedName>
        <fullName evidence="2">Uncharacterized protein</fullName>
    </submittedName>
</protein>
<feature type="compositionally biased region" description="Basic and acidic residues" evidence="1">
    <location>
        <begin position="275"/>
        <end position="291"/>
    </location>
</feature>
<evidence type="ECO:0000313" key="3">
    <source>
        <dbReference type="Proteomes" id="UP000006352"/>
    </source>
</evidence>
<dbReference type="GeneID" id="24094410"/>
<evidence type="ECO:0000313" key="2">
    <source>
        <dbReference type="EMBL" id="CCL99499.1"/>
    </source>
</evidence>
<gene>
    <name evidence="2" type="ORF">FIBRA_01517</name>
</gene>
<dbReference type="AlphaFoldDB" id="J4H176"/>
<feature type="region of interest" description="Disordered" evidence="1">
    <location>
        <begin position="16"/>
        <end position="181"/>
    </location>
</feature>
<name>J4H176_9APHY</name>
<keyword evidence="3" id="KW-1185">Reference proteome</keyword>
<evidence type="ECO:0000256" key="1">
    <source>
        <dbReference type="SAM" id="MobiDB-lite"/>
    </source>
</evidence>
<sequence length="291" mass="31292">MATFYSSFFSSGLASLPHEHAPLSSSPSTPRQSQATLAESDVFAPDPDTTPTANEFSSHRSPPGDVLPSVPAERTNDTRPTLRRRRSSLSSATSPLSSIKTGTAPRAARQSLFVARARSGSDASGHLRGENATERNSLVGRMRSGSVGGAAMRGLRRMSRKPAPPLPAPPPTAPLPAPPSRVNGSVPSIFPLPSIATPQAPCTPPQRRPLARRAHTTDNTNLHGTLLSPMRTPYLTPDEEMEYAMPSSPGYEPAIARCGRENQFGMQVDYPSPVDGDREFNWDRNDSMKEN</sequence>
<proteinExistence type="predicted"/>
<dbReference type="Proteomes" id="UP000006352">
    <property type="component" value="Unassembled WGS sequence"/>
</dbReference>
<dbReference type="OrthoDB" id="3062963at2759"/>
<feature type="region of interest" description="Disordered" evidence="1">
    <location>
        <begin position="266"/>
        <end position="291"/>
    </location>
</feature>
<dbReference type="EMBL" id="HE796936">
    <property type="protein sequence ID" value="CCL99499.1"/>
    <property type="molecule type" value="Genomic_DNA"/>
</dbReference>
<dbReference type="InParanoid" id="J4H176"/>
<feature type="compositionally biased region" description="Low complexity" evidence="1">
    <location>
        <begin position="88"/>
        <end position="98"/>
    </location>
</feature>
<feature type="compositionally biased region" description="Pro residues" evidence="1">
    <location>
        <begin position="162"/>
        <end position="179"/>
    </location>
</feature>
<dbReference type="HOGENOM" id="CLU_956549_0_0_1"/>
<dbReference type="RefSeq" id="XP_012178782.1">
    <property type="nucleotide sequence ID" value="XM_012323392.1"/>
</dbReference>
<reference evidence="2 3" key="1">
    <citation type="journal article" date="2012" name="Appl. Environ. Microbiol.">
        <title>Short-read sequencing for genomic analysis of the brown rot fungus Fibroporia radiculosa.</title>
        <authorList>
            <person name="Tang J.D."/>
            <person name="Perkins A.D."/>
            <person name="Sonstegard T.S."/>
            <person name="Schroeder S.G."/>
            <person name="Burgess S.C."/>
            <person name="Diehl S.V."/>
        </authorList>
    </citation>
    <scope>NUCLEOTIDE SEQUENCE [LARGE SCALE GENOMIC DNA]</scope>
    <source>
        <strain evidence="2 3">TFFH 294</strain>
    </source>
</reference>
<feature type="compositionally biased region" description="Polar residues" evidence="1">
    <location>
        <begin position="23"/>
        <end position="37"/>
    </location>
</feature>
<feature type="compositionally biased region" description="Polar residues" evidence="1">
    <location>
        <begin position="49"/>
        <end position="60"/>
    </location>
</feature>
<organism evidence="2 3">
    <name type="scientific">Fibroporia radiculosa</name>
    <dbReference type="NCBI Taxonomy" id="599839"/>
    <lineage>
        <taxon>Eukaryota</taxon>
        <taxon>Fungi</taxon>
        <taxon>Dikarya</taxon>
        <taxon>Basidiomycota</taxon>
        <taxon>Agaricomycotina</taxon>
        <taxon>Agaricomycetes</taxon>
        <taxon>Polyporales</taxon>
        <taxon>Fibroporiaceae</taxon>
        <taxon>Fibroporia</taxon>
    </lineage>
</organism>
<accession>J4H176</accession>